<sequence length="64" mass="7439">MKSDADISQLLACHQFAFDMFQRDIFGFRNEPESDAHKRNVQRSVEPERTGSANAVEQRQEGRR</sequence>
<dbReference type="EMBL" id="AERO01000093">
    <property type="protein sequence ID" value="EFW60335.1"/>
    <property type="molecule type" value="Genomic_DNA"/>
</dbReference>
<comment type="caution">
    <text evidence="2">The sequence shown here is derived from an EMBL/GenBank/DDBJ whole genome shotgun (WGS) entry which is preliminary data.</text>
</comment>
<proteinExistence type="predicted"/>
<evidence type="ECO:0000256" key="1">
    <source>
        <dbReference type="SAM" id="MobiDB-lite"/>
    </source>
</evidence>
<dbReference type="Proteomes" id="UP000003302">
    <property type="component" value="Unassembled WGS sequence"/>
</dbReference>
<organism evidence="2 3">
    <name type="scientific">Shigella flexneri CDC 796-83</name>
    <dbReference type="NCBI Taxonomy" id="945360"/>
    <lineage>
        <taxon>Bacteria</taxon>
        <taxon>Pseudomonadati</taxon>
        <taxon>Pseudomonadota</taxon>
        <taxon>Gammaproteobacteria</taxon>
        <taxon>Enterobacterales</taxon>
        <taxon>Enterobacteriaceae</taxon>
        <taxon>Shigella</taxon>
    </lineage>
</organism>
<gene>
    <name evidence="2" type="ORF">SGF_02219</name>
</gene>
<dbReference type="AlphaFoldDB" id="A0A6N3QPF0"/>
<protein>
    <submittedName>
        <fullName evidence="2">Uncharacterized protein</fullName>
    </submittedName>
</protein>
<accession>A0A6N3QPF0</accession>
<name>A0A6N3QPF0_SHIFL</name>
<feature type="region of interest" description="Disordered" evidence="1">
    <location>
        <begin position="29"/>
        <end position="64"/>
    </location>
</feature>
<evidence type="ECO:0000313" key="3">
    <source>
        <dbReference type="Proteomes" id="UP000003302"/>
    </source>
</evidence>
<evidence type="ECO:0000313" key="2">
    <source>
        <dbReference type="EMBL" id="EFW60335.1"/>
    </source>
</evidence>
<reference evidence="2 3" key="1">
    <citation type="submission" date="2011-01" db="EMBL/GenBank/DDBJ databases">
        <title>Shigella flexneri CDC 796-83 whole genome shotgun sequencing project.</title>
        <authorList>
            <person name="Mane S.P."/>
            <person name="Sobral B.W."/>
            <person name="Cebula T."/>
            <person name="Chertkov O."/>
            <person name="Munk A.C."/>
            <person name="Tapia R."/>
            <person name="Green L."/>
            <person name="Rogers Y."/>
            <person name="Detter J.C."/>
            <person name="Bruce D."/>
            <person name="Brettin T.S."/>
        </authorList>
    </citation>
    <scope>NUCLEOTIDE SEQUENCE [LARGE SCALE GENOMIC DNA]</scope>
    <source>
        <strain evidence="2 3">CDC 796-83</strain>
    </source>
</reference>